<keyword evidence="5 8" id="KW-0862">Zinc</keyword>
<feature type="active site" description="Proton donor" evidence="7">
    <location>
        <position position="297"/>
    </location>
</feature>
<keyword evidence="8" id="KW-0964">Secreted</keyword>
<dbReference type="GO" id="GO:0004222">
    <property type="term" value="F:metalloendopeptidase activity"/>
    <property type="evidence" value="ECO:0007669"/>
    <property type="project" value="UniProtKB-UniRule"/>
</dbReference>
<evidence type="ECO:0000313" key="12">
    <source>
        <dbReference type="EMBL" id="SFN75383.1"/>
    </source>
</evidence>
<keyword evidence="4 8" id="KW-0378">Hydrolase</keyword>
<dbReference type="PANTHER" id="PTHR43579:SF1">
    <property type="entry name" value="NEUTRAL METALLOPROTEINASE"/>
    <property type="match status" value="1"/>
</dbReference>
<evidence type="ECO:0000256" key="7">
    <source>
        <dbReference type="PIRSR" id="PIRSR623612-1"/>
    </source>
</evidence>
<dbReference type="OrthoDB" id="291295at2"/>
<evidence type="ECO:0000313" key="13">
    <source>
        <dbReference type="Proteomes" id="UP000198867"/>
    </source>
</evidence>
<dbReference type="STRING" id="995034.SAMN05216219_1950"/>
<evidence type="ECO:0000259" key="11">
    <source>
        <dbReference type="Pfam" id="PF02868"/>
    </source>
</evidence>
<dbReference type="GO" id="GO:0006508">
    <property type="term" value="P:proteolysis"/>
    <property type="evidence" value="ECO:0007669"/>
    <property type="project" value="UniProtKB-KW"/>
</dbReference>
<keyword evidence="13" id="KW-1185">Reference proteome</keyword>
<gene>
    <name evidence="12" type="ORF">SAMN05216219_1950</name>
</gene>
<reference evidence="13" key="1">
    <citation type="submission" date="2016-10" db="EMBL/GenBank/DDBJ databases">
        <authorList>
            <person name="Varghese N."/>
            <person name="Submissions S."/>
        </authorList>
    </citation>
    <scope>NUCLEOTIDE SEQUENCE [LARGE SCALE GENOMIC DNA]</scope>
    <source>
        <strain evidence="13">CGMCC 1.11101</strain>
    </source>
</reference>
<dbReference type="InterPro" id="IPR013856">
    <property type="entry name" value="Peptidase_M4_domain"/>
</dbReference>
<sequence>MTSRPNQTPTAPRASTTPHRSFTAHRCFIVPPYLLAHLASLEDPRLEHTRHAARRALESEHVFHTIRPGEPGTMRPPAAHPRASPDDDLSRPNRFISDAAGTETLPGRLVRSEGEPPHTDASVNEAYDGLGYTHALFCDAYSRASIDGAGLPLEATVHYGEAYDNAFWDGSRMVFGDGDGQVFSGFTRSLSVIGHELTHGFIQYTANLVYSGQSGALNESVADVFGALVEQHSRDQDVTEASWLIGEGIFTDEVEGTALRSMKAPGTAYDDDVLGKDPQPAHMDDFVQTDDDNGGVHINSGIPNRAFYLTAAGIGGNAWERAGRIWYETVTTEIKANADFRGFAGATIGVAGRIYGDGSGEVEAVRSAWQVVGVTS</sequence>
<dbReference type="RefSeq" id="WP_090710922.1">
    <property type="nucleotide sequence ID" value="NZ_FOVM01000005.1"/>
</dbReference>
<evidence type="ECO:0000256" key="3">
    <source>
        <dbReference type="ARBA" id="ARBA00022723"/>
    </source>
</evidence>
<dbReference type="EMBL" id="FOVM01000005">
    <property type="protein sequence ID" value="SFN75383.1"/>
    <property type="molecule type" value="Genomic_DNA"/>
</dbReference>
<feature type="region of interest" description="Disordered" evidence="9">
    <location>
        <begin position="1"/>
        <end position="20"/>
    </location>
</feature>
<evidence type="ECO:0000256" key="8">
    <source>
        <dbReference type="RuleBase" id="RU366073"/>
    </source>
</evidence>
<name>A0A1I5BL00_9MICO</name>
<feature type="domain" description="Peptidase M4" evidence="10">
    <location>
        <begin position="125"/>
        <end position="203"/>
    </location>
</feature>
<comment type="function">
    <text evidence="8">Extracellular zinc metalloprotease.</text>
</comment>
<dbReference type="Proteomes" id="UP000198867">
    <property type="component" value="Unassembled WGS sequence"/>
</dbReference>
<dbReference type="AlphaFoldDB" id="A0A1I5BL00"/>
<dbReference type="Pfam" id="PF02868">
    <property type="entry name" value="Peptidase_M4_C"/>
    <property type="match status" value="1"/>
</dbReference>
<dbReference type="PRINTS" id="PR00730">
    <property type="entry name" value="THERMOLYSIN"/>
</dbReference>
<dbReference type="GO" id="GO:0005576">
    <property type="term" value="C:extracellular region"/>
    <property type="evidence" value="ECO:0007669"/>
    <property type="project" value="UniProtKB-SubCell"/>
</dbReference>
<dbReference type="SUPFAM" id="SSF55486">
    <property type="entry name" value="Metalloproteases ('zincins'), catalytic domain"/>
    <property type="match status" value="1"/>
</dbReference>
<evidence type="ECO:0000259" key="10">
    <source>
        <dbReference type="Pfam" id="PF01447"/>
    </source>
</evidence>
<proteinExistence type="inferred from homology"/>
<comment type="subcellular location">
    <subcellularLocation>
        <location evidence="8">Secreted</location>
    </subcellularLocation>
</comment>
<comment type="similarity">
    <text evidence="1 8">Belongs to the peptidase M4 family.</text>
</comment>
<dbReference type="InterPro" id="IPR001570">
    <property type="entry name" value="Peptidase_M4_C_domain"/>
</dbReference>
<dbReference type="InterPro" id="IPR027268">
    <property type="entry name" value="Peptidase_M4/M1_CTD_sf"/>
</dbReference>
<comment type="cofactor">
    <cofactor evidence="8">
        <name>Zn(2+)</name>
        <dbReference type="ChEBI" id="CHEBI:29105"/>
    </cofactor>
</comment>
<evidence type="ECO:0000256" key="6">
    <source>
        <dbReference type="ARBA" id="ARBA00023049"/>
    </source>
</evidence>
<feature type="domain" description="Peptidase M4 C-terminal" evidence="11">
    <location>
        <begin position="206"/>
        <end position="374"/>
    </location>
</feature>
<organism evidence="12 13">
    <name type="scientific">Mycetocola miduiensis</name>
    <dbReference type="NCBI Taxonomy" id="995034"/>
    <lineage>
        <taxon>Bacteria</taxon>
        <taxon>Bacillati</taxon>
        <taxon>Actinomycetota</taxon>
        <taxon>Actinomycetes</taxon>
        <taxon>Micrococcales</taxon>
        <taxon>Microbacteriaceae</taxon>
        <taxon>Mycetocola</taxon>
    </lineage>
</organism>
<dbReference type="CDD" id="cd09597">
    <property type="entry name" value="M4_TLP"/>
    <property type="match status" value="1"/>
</dbReference>
<evidence type="ECO:0000256" key="4">
    <source>
        <dbReference type="ARBA" id="ARBA00022801"/>
    </source>
</evidence>
<protein>
    <recommendedName>
        <fullName evidence="8">Neutral metalloproteinase</fullName>
        <ecNumber evidence="8">3.4.24.-</ecNumber>
    </recommendedName>
</protein>
<evidence type="ECO:0000256" key="9">
    <source>
        <dbReference type="SAM" id="MobiDB-lite"/>
    </source>
</evidence>
<dbReference type="Pfam" id="PF01447">
    <property type="entry name" value="Peptidase_M4"/>
    <property type="match status" value="1"/>
</dbReference>
<keyword evidence="3" id="KW-0479">Metal-binding</keyword>
<accession>A0A1I5BL00</accession>
<dbReference type="GO" id="GO:0046872">
    <property type="term" value="F:metal ion binding"/>
    <property type="evidence" value="ECO:0007669"/>
    <property type="project" value="UniProtKB-UniRule"/>
</dbReference>
<dbReference type="Gene3D" id="3.10.170.10">
    <property type="match status" value="1"/>
</dbReference>
<dbReference type="EC" id="3.4.24.-" evidence="8"/>
<feature type="active site" evidence="7">
    <location>
        <position position="196"/>
    </location>
</feature>
<dbReference type="PANTHER" id="PTHR43579">
    <property type="match status" value="1"/>
</dbReference>
<evidence type="ECO:0000256" key="1">
    <source>
        <dbReference type="ARBA" id="ARBA00009388"/>
    </source>
</evidence>
<evidence type="ECO:0000256" key="5">
    <source>
        <dbReference type="ARBA" id="ARBA00022833"/>
    </source>
</evidence>
<dbReference type="InterPro" id="IPR052759">
    <property type="entry name" value="Metalloprotease_M4"/>
</dbReference>
<feature type="region of interest" description="Disordered" evidence="9">
    <location>
        <begin position="66"/>
        <end position="119"/>
    </location>
</feature>
<keyword evidence="2 8" id="KW-0645">Protease</keyword>
<dbReference type="InterPro" id="IPR023612">
    <property type="entry name" value="Peptidase_M4"/>
</dbReference>
<dbReference type="Gene3D" id="1.10.390.10">
    <property type="entry name" value="Neutral Protease Domain 2"/>
    <property type="match status" value="1"/>
</dbReference>
<evidence type="ECO:0000256" key="2">
    <source>
        <dbReference type="ARBA" id="ARBA00022670"/>
    </source>
</evidence>
<keyword evidence="6 8" id="KW-0482">Metalloprotease</keyword>